<keyword evidence="6 8" id="KW-0592">Phosphate transport</keyword>
<dbReference type="SUPFAM" id="SSF109755">
    <property type="entry name" value="PhoU-like"/>
    <property type="match status" value="1"/>
</dbReference>
<evidence type="ECO:0000256" key="7">
    <source>
        <dbReference type="ARBA" id="ARBA00056181"/>
    </source>
</evidence>
<feature type="domain" description="PhoU" evidence="9">
    <location>
        <begin position="29"/>
        <end position="113"/>
    </location>
</feature>
<evidence type="ECO:0000256" key="2">
    <source>
        <dbReference type="ARBA" id="ARBA00008107"/>
    </source>
</evidence>
<evidence type="ECO:0000256" key="8">
    <source>
        <dbReference type="PIRNR" id="PIRNR003107"/>
    </source>
</evidence>
<organism evidence="10 11">
    <name type="scientific">Noviherbaspirillum sedimenti</name>
    <dbReference type="NCBI Taxonomy" id="2320865"/>
    <lineage>
        <taxon>Bacteria</taxon>
        <taxon>Pseudomonadati</taxon>
        <taxon>Pseudomonadota</taxon>
        <taxon>Betaproteobacteria</taxon>
        <taxon>Burkholderiales</taxon>
        <taxon>Oxalobacteraceae</taxon>
        <taxon>Noviherbaspirillum</taxon>
    </lineage>
</organism>
<proteinExistence type="inferred from homology"/>
<dbReference type="FunFam" id="1.20.58.220:FF:000004">
    <property type="entry name" value="Phosphate-specific transport system accessory protein PhoU"/>
    <property type="match status" value="1"/>
</dbReference>
<dbReference type="PANTHER" id="PTHR42930">
    <property type="entry name" value="PHOSPHATE-SPECIFIC TRANSPORT SYSTEM ACCESSORY PROTEIN PHOU"/>
    <property type="match status" value="1"/>
</dbReference>
<dbReference type="Proteomes" id="UP000266327">
    <property type="component" value="Unassembled WGS sequence"/>
</dbReference>
<dbReference type="GO" id="GO:0006817">
    <property type="term" value="P:phosphate ion transport"/>
    <property type="evidence" value="ECO:0007669"/>
    <property type="project" value="UniProtKB-KW"/>
</dbReference>
<dbReference type="GO" id="GO:0045936">
    <property type="term" value="P:negative regulation of phosphate metabolic process"/>
    <property type="evidence" value="ECO:0007669"/>
    <property type="project" value="InterPro"/>
</dbReference>
<evidence type="ECO:0000313" key="10">
    <source>
        <dbReference type="EMBL" id="RJG01939.1"/>
    </source>
</evidence>
<dbReference type="Gene3D" id="1.20.58.220">
    <property type="entry name" value="Phosphate transport system protein phou homolog 2, domain 2"/>
    <property type="match status" value="2"/>
</dbReference>
<accession>A0A3A3G581</accession>
<reference evidence="11" key="1">
    <citation type="submission" date="2018-09" db="EMBL/GenBank/DDBJ databases">
        <authorList>
            <person name="Zhu H."/>
        </authorList>
    </citation>
    <scope>NUCLEOTIDE SEQUENCE [LARGE SCALE GENOMIC DNA]</scope>
    <source>
        <strain evidence="11">K1S02-23</strain>
    </source>
</reference>
<evidence type="ECO:0000313" key="11">
    <source>
        <dbReference type="Proteomes" id="UP000266327"/>
    </source>
</evidence>
<dbReference type="Pfam" id="PF01895">
    <property type="entry name" value="PhoU"/>
    <property type="match status" value="2"/>
</dbReference>
<keyword evidence="5 8" id="KW-0963">Cytoplasm</keyword>
<comment type="subunit">
    <text evidence="3 8">Homodimer.</text>
</comment>
<comment type="subcellular location">
    <subcellularLocation>
        <location evidence="1 8">Cytoplasm</location>
    </subcellularLocation>
</comment>
<evidence type="ECO:0000256" key="6">
    <source>
        <dbReference type="ARBA" id="ARBA00022592"/>
    </source>
</evidence>
<comment type="caution">
    <text evidence="10">The sequence shown here is derived from an EMBL/GenBank/DDBJ whole genome shotgun (WGS) entry which is preliminary data.</text>
</comment>
<dbReference type="InterPro" id="IPR038078">
    <property type="entry name" value="PhoU-like_sf"/>
</dbReference>
<evidence type="ECO:0000256" key="5">
    <source>
        <dbReference type="ARBA" id="ARBA00022490"/>
    </source>
</evidence>
<dbReference type="GO" id="GO:0030643">
    <property type="term" value="P:intracellular phosphate ion homeostasis"/>
    <property type="evidence" value="ECO:0007669"/>
    <property type="project" value="InterPro"/>
</dbReference>
<evidence type="ECO:0000259" key="9">
    <source>
        <dbReference type="Pfam" id="PF01895"/>
    </source>
</evidence>
<comment type="similarity">
    <text evidence="2 8">Belongs to the PhoU family.</text>
</comment>
<sequence>MRENRMSTPHIVKSYDQELQTLASSVGAMGDFTGVQFADAVQSLLARDTVMAQRVIDQDRMVDALRRDLSAAAANVIARRQPVANDLDEVLAELRIVEDLERIGDLAKNIARRAITIAAEPLPVEVTDKIRRLAALTSEQLRNAIDAYIAHDAEKAQAMPADDDEIDALHADIFADIIAMMNASQQQVIGLVHLLFCAKNIERIADHATHIGEVAFQSVSSRPSRPRQFQTDGGVGN</sequence>
<keyword evidence="4 8" id="KW-0813">Transport</keyword>
<comment type="function">
    <text evidence="7 8">Plays a role in the regulation of phosphate uptake.</text>
</comment>
<dbReference type="InterPro" id="IPR028366">
    <property type="entry name" value="PhoU"/>
</dbReference>
<dbReference type="PANTHER" id="PTHR42930:SF3">
    <property type="entry name" value="PHOSPHATE-SPECIFIC TRANSPORT SYSTEM ACCESSORY PROTEIN PHOU"/>
    <property type="match status" value="1"/>
</dbReference>
<gene>
    <name evidence="10" type="primary">phoU</name>
    <name evidence="10" type="ORF">D3878_10405</name>
</gene>
<feature type="domain" description="PhoU" evidence="9">
    <location>
        <begin position="130"/>
        <end position="214"/>
    </location>
</feature>
<evidence type="ECO:0000256" key="3">
    <source>
        <dbReference type="ARBA" id="ARBA00011738"/>
    </source>
</evidence>
<dbReference type="EMBL" id="QYUQ01000002">
    <property type="protein sequence ID" value="RJG01939.1"/>
    <property type="molecule type" value="Genomic_DNA"/>
</dbReference>
<protein>
    <recommendedName>
        <fullName evidence="8">Phosphate-specific transport system accessory protein PhoU</fullName>
    </recommendedName>
</protein>
<dbReference type="GO" id="GO:0005737">
    <property type="term" value="C:cytoplasm"/>
    <property type="evidence" value="ECO:0007669"/>
    <property type="project" value="UniProtKB-SubCell"/>
</dbReference>
<dbReference type="NCBIfam" id="TIGR02135">
    <property type="entry name" value="phoU_full"/>
    <property type="match status" value="1"/>
</dbReference>
<keyword evidence="11" id="KW-1185">Reference proteome</keyword>
<evidence type="ECO:0000256" key="4">
    <source>
        <dbReference type="ARBA" id="ARBA00022448"/>
    </source>
</evidence>
<dbReference type="InterPro" id="IPR026022">
    <property type="entry name" value="PhoU_dom"/>
</dbReference>
<dbReference type="AlphaFoldDB" id="A0A3A3G581"/>
<evidence type="ECO:0000256" key="1">
    <source>
        <dbReference type="ARBA" id="ARBA00004496"/>
    </source>
</evidence>
<name>A0A3A3G581_9BURK</name>
<dbReference type="PIRSF" id="PIRSF003107">
    <property type="entry name" value="PhoU"/>
    <property type="match status" value="1"/>
</dbReference>